<dbReference type="Pfam" id="PF00685">
    <property type="entry name" value="Sulfotransfer_1"/>
    <property type="match status" value="1"/>
</dbReference>
<comment type="caution">
    <text evidence="4">The sequence shown here is derived from an EMBL/GenBank/DDBJ whole genome shotgun (WGS) entry which is preliminary data.</text>
</comment>
<comment type="similarity">
    <text evidence="1">Belongs to the sulfotransferase 1 family.</text>
</comment>
<name>A0AAV5SHV1_9BILA</name>
<reference evidence="4" key="1">
    <citation type="submission" date="2023-10" db="EMBL/GenBank/DDBJ databases">
        <title>Genome assembly of Pristionchus species.</title>
        <authorList>
            <person name="Yoshida K."/>
            <person name="Sommer R.J."/>
        </authorList>
    </citation>
    <scope>NUCLEOTIDE SEQUENCE</scope>
    <source>
        <strain evidence="4">RS0144</strain>
    </source>
</reference>
<gene>
    <name evidence="4" type="ORF">PENTCL1PPCAC_5121</name>
</gene>
<proteinExistence type="inferred from homology"/>
<dbReference type="GO" id="GO:0008146">
    <property type="term" value="F:sulfotransferase activity"/>
    <property type="evidence" value="ECO:0007669"/>
    <property type="project" value="InterPro"/>
</dbReference>
<evidence type="ECO:0000259" key="3">
    <source>
        <dbReference type="Pfam" id="PF00685"/>
    </source>
</evidence>
<dbReference type="AlphaFoldDB" id="A0AAV5SHV1"/>
<sequence>IHFCMSKRRSQSFQMTPRTPRGTIIDGQRWPPGFKPDNVRSAKKMKPRPDDIFVCTFAKSGTTWIQHIVHLLLDKAVYDATIDNGDVVSSTKQGKHTTLFLESPMIEQVGAANVDGFKSPRVLKSHFNYRDMPKGGEAKYIFACRNPKDVLTSFYHHHRNFKILDFENGDFDVFFELFMKGHVAMGDYFDHLTSWLKEIDQARERILVLTYEDMVADLRSAVVQIANFIGGKAVEVISNERQLAKIVEASSFNSMKKNQQRWVPMQIMTRPLFIRKGKSRDWKNYFSHEQSERMDERFRDSLGATAAAEWWRAEMEWSEDEFAEKDVDLLQSKL</sequence>
<dbReference type="Gene3D" id="3.40.50.300">
    <property type="entry name" value="P-loop containing nucleotide triphosphate hydrolases"/>
    <property type="match status" value="1"/>
</dbReference>
<keyword evidence="2" id="KW-0808">Transferase</keyword>
<dbReference type="InterPro" id="IPR000863">
    <property type="entry name" value="Sulfotransferase_dom"/>
</dbReference>
<accession>A0AAV5SHV1</accession>
<evidence type="ECO:0000256" key="1">
    <source>
        <dbReference type="ARBA" id="ARBA00005771"/>
    </source>
</evidence>
<evidence type="ECO:0000256" key="2">
    <source>
        <dbReference type="ARBA" id="ARBA00022679"/>
    </source>
</evidence>
<dbReference type="SUPFAM" id="SSF52540">
    <property type="entry name" value="P-loop containing nucleoside triphosphate hydrolases"/>
    <property type="match status" value="1"/>
</dbReference>
<dbReference type="Proteomes" id="UP001432027">
    <property type="component" value="Unassembled WGS sequence"/>
</dbReference>
<evidence type="ECO:0000313" key="4">
    <source>
        <dbReference type="EMBL" id="GMS82946.1"/>
    </source>
</evidence>
<keyword evidence="5" id="KW-1185">Reference proteome</keyword>
<dbReference type="PANTHER" id="PTHR11783">
    <property type="entry name" value="SULFOTRANSFERASE SULT"/>
    <property type="match status" value="1"/>
</dbReference>
<organism evidence="4 5">
    <name type="scientific">Pristionchus entomophagus</name>
    <dbReference type="NCBI Taxonomy" id="358040"/>
    <lineage>
        <taxon>Eukaryota</taxon>
        <taxon>Metazoa</taxon>
        <taxon>Ecdysozoa</taxon>
        <taxon>Nematoda</taxon>
        <taxon>Chromadorea</taxon>
        <taxon>Rhabditida</taxon>
        <taxon>Rhabditina</taxon>
        <taxon>Diplogasteromorpha</taxon>
        <taxon>Diplogasteroidea</taxon>
        <taxon>Neodiplogasteridae</taxon>
        <taxon>Pristionchus</taxon>
    </lineage>
</organism>
<dbReference type="InterPro" id="IPR027417">
    <property type="entry name" value="P-loop_NTPase"/>
</dbReference>
<dbReference type="EMBL" id="BTSX01000002">
    <property type="protein sequence ID" value="GMS82946.1"/>
    <property type="molecule type" value="Genomic_DNA"/>
</dbReference>
<feature type="non-terminal residue" evidence="4">
    <location>
        <position position="1"/>
    </location>
</feature>
<feature type="domain" description="Sulfotransferase" evidence="3">
    <location>
        <begin position="49"/>
        <end position="304"/>
    </location>
</feature>
<protein>
    <recommendedName>
        <fullName evidence="3">Sulfotransferase domain-containing protein</fullName>
    </recommendedName>
</protein>
<evidence type="ECO:0000313" key="5">
    <source>
        <dbReference type="Proteomes" id="UP001432027"/>
    </source>
</evidence>